<accession>A0A8K0KWN9</accession>
<evidence type="ECO:0000313" key="4">
    <source>
        <dbReference type="Proteomes" id="UP000809789"/>
    </source>
</evidence>
<dbReference type="AlphaFoldDB" id="A0A8K0KWN9"/>
<feature type="compositionally biased region" description="Acidic residues" evidence="1">
    <location>
        <begin position="432"/>
        <end position="448"/>
    </location>
</feature>
<protein>
    <recommendedName>
        <fullName evidence="2">Rrn9 domain-containing protein</fullName>
    </recommendedName>
</protein>
<evidence type="ECO:0000256" key="1">
    <source>
        <dbReference type="SAM" id="MobiDB-lite"/>
    </source>
</evidence>
<keyword evidence="4" id="KW-1185">Reference proteome</keyword>
<feature type="region of interest" description="Disordered" evidence="1">
    <location>
        <begin position="429"/>
        <end position="457"/>
    </location>
</feature>
<feature type="domain" description="Rrn9" evidence="2">
    <location>
        <begin position="105"/>
        <end position="177"/>
    </location>
</feature>
<dbReference type="Proteomes" id="UP000809789">
    <property type="component" value="Unassembled WGS sequence"/>
</dbReference>
<feature type="region of interest" description="Disordered" evidence="1">
    <location>
        <begin position="565"/>
        <end position="631"/>
    </location>
</feature>
<dbReference type="InterPro" id="IPR019622">
    <property type="entry name" value="Rrn9_dom"/>
</dbReference>
<feature type="region of interest" description="Disordered" evidence="1">
    <location>
        <begin position="208"/>
        <end position="265"/>
    </location>
</feature>
<feature type="region of interest" description="Disordered" evidence="1">
    <location>
        <begin position="320"/>
        <end position="388"/>
    </location>
</feature>
<dbReference type="EMBL" id="JAESVG020000008">
    <property type="protein sequence ID" value="KAG8624912.1"/>
    <property type="molecule type" value="Genomic_DNA"/>
</dbReference>
<feature type="compositionally biased region" description="Polar residues" evidence="1">
    <location>
        <begin position="9"/>
        <end position="22"/>
    </location>
</feature>
<gene>
    <name evidence="3" type="ORF">KVT40_006663</name>
</gene>
<feature type="compositionally biased region" description="Polar residues" evidence="1">
    <location>
        <begin position="581"/>
        <end position="593"/>
    </location>
</feature>
<name>A0A8K0KWN9_9PEZI</name>
<reference evidence="3" key="1">
    <citation type="submission" date="2021-07" db="EMBL/GenBank/DDBJ databases">
        <title>Elsinoe batatas strain:CRI-CJ2 Genome sequencing and assembly.</title>
        <authorList>
            <person name="Huang L."/>
        </authorList>
    </citation>
    <scope>NUCLEOTIDE SEQUENCE</scope>
    <source>
        <strain evidence="3">CRI-CJ2</strain>
    </source>
</reference>
<sequence length="631" mass="69455">MSLFGGDYSASQVSTGSTSVSPIPSPASLDADTTREPVFPDAQIPDEQTDPAESPSSGSSDDGRVNEIASVVRSTHAQPSRPRFSGSESLWRYYASDAINLARTLDDEQANNLSIHLYNAHAWKQVLQGSSSGSVNQNLTRKSGWVQEGEDGTRPWQPPTSWTAWPIENEAIPTPSEAFWGETETSSRHVDDTLVQELRAAGLRQVKQQWTHMSEARRPSRSMGPVSPGRSRSRSRTRSVTPALGDRDDEDASSEYSEAGSDIMAPVLSAQEDHTSRLLKPMAASVQSQLDRLLKALHHNRAGHYAVARDEDSWRFRADSLPRSRSSSIGRRKRGRSTSPELAESTLDTERTARPKKRLKTVGSARRSPSAASCASSGSGSDGEHARAPRDWSEVLGIAALCGWDAEVVNRARTRCEALFKERMAFQTLVEGPEDNEEGDEEGEEEEKVDTNNPSPLQRIIFDSSTGYYCPYPDCTRHHKAFPPSQGYRFREHLRRGHSLSDEQIRIMQQNAGVPVGRVPGSQRNPRNWIAPDPLCCPHSGCPSGSKIYPEARRLVEHLQRFHKYDPRIQSPPPSRPQSSAGEQSDADTTSDGMTMADDFMVGGVHNDGFLVPIGSKVRTRELPKTAGIPP</sequence>
<organism evidence="3 4">
    <name type="scientific">Elsinoe batatas</name>
    <dbReference type="NCBI Taxonomy" id="2601811"/>
    <lineage>
        <taxon>Eukaryota</taxon>
        <taxon>Fungi</taxon>
        <taxon>Dikarya</taxon>
        <taxon>Ascomycota</taxon>
        <taxon>Pezizomycotina</taxon>
        <taxon>Dothideomycetes</taxon>
        <taxon>Dothideomycetidae</taxon>
        <taxon>Myriangiales</taxon>
        <taxon>Elsinoaceae</taxon>
        <taxon>Elsinoe</taxon>
    </lineage>
</organism>
<proteinExistence type="predicted"/>
<feature type="compositionally biased region" description="Low complexity" evidence="1">
    <location>
        <begin position="363"/>
        <end position="379"/>
    </location>
</feature>
<dbReference type="OrthoDB" id="5412288at2759"/>
<comment type="caution">
    <text evidence="3">The sequence shown here is derived from an EMBL/GenBank/DDBJ whole genome shotgun (WGS) entry which is preliminary data.</text>
</comment>
<feature type="compositionally biased region" description="Low complexity" evidence="1">
    <location>
        <begin position="221"/>
        <end position="230"/>
    </location>
</feature>
<evidence type="ECO:0000313" key="3">
    <source>
        <dbReference type="EMBL" id="KAG8624912.1"/>
    </source>
</evidence>
<dbReference type="Pfam" id="PF10680">
    <property type="entry name" value="RRN9"/>
    <property type="match status" value="1"/>
</dbReference>
<evidence type="ECO:0000259" key="2">
    <source>
        <dbReference type="Pfam" id="PF10680"/>
    </source>
</evidence>
<feature type="region of interest" description="Disordered" evidence="1">
    <location>
        <begin position="1"/>
        <end position="86"/>
    </location>
</feature>